<keyword evidence="3" id="KW-0031">Aminopeptidase</keyword>
<keyword evidence="4" id="KW-1185">Reference proteome</keyword>
<sequence length="393" mass="42114">MLGIGGEEYEQRQIAMRRLAARAGFQGVVAWSRGGSTQDHYADVYYLTGFYQHQPFVPDAPGRWRAQGHAAVVLPVDGPALLLTDVRAVQEPRPAAPVRTAPDLVDALAEQIRASIPVGTVGLIGCEAMAASWWRRLRSTLPGHDLVDADHLARQVRRIKSPAELSLLRASGALGQRAMAAAQDAATPGTTEAEVAAAAIAEIVRAGGAYYGMGISSGAESHTFAASGPAPYSADRRLSAGDLLRIDLYGSVHGYLFDLARTWIVGTEPTTEQRRLLDAVRDSVHAGIEMLRPGRPIGEVARRCQKVFERSEFVAHHGLPGSEMGGAWGHGLGLSFEPPWVTEDGPDASERLEAGMCLALERRIAMPSVGDANYEDDVIITDSGPELITSDPR</sequence>
<dbReference type="Gene3D" id="3.90.230.10">
    <property type="entry name" value="Creatinase/methionine aminopeptidase superfamily"/>
    <property type="match status" value="1"/>
</dbReference>
<dbReference type="Proteomes" id="UP000284824">
    <property type="component" value="Unassembled WGS sequence"/>
</dbReference>
<evidence type="ECO:0000313" key="3">
    <source>
        <dbReference type="EMBL" id="RVX44952.1"/>
    </source>
</evidence>
<evidence type="ECO:0000313" key="4">
    <source>
        <dbReference type="Proteomes" id="UP000284824"/>
    </source>
</evidence>
<dbReference type="InterPro" id="IPR029149">
    <property type="entry name" value="Creatin/AminoP/Spt16_N"/>
</dbReference>
<dbReference type="AlphaFoldDB" id="A0A438MGJ0"/>
<dbReference type="Pfam" id="PF00557">
    <property type="entry name" value="Peptidase_M24"/>
    <property type="match status" value="1"/>
</dbReference>
<dbReference type="Pfam" id="PF01321">
    <property type="entry name" value="Creatinase_N"/>
    <property type="match status" value="1"/>
</dbReference>
<evidence type="ECO:0000259" key="1">
    <source>
        <dbReference type="Pfam" id="PF00557"/>
    </source>
</evidence>
<dbReference type="GO" id="GO:0004177">
    <property type="term" value="F:aminopeptidase activity"/>
    <property type="evidence" value="ECO:0007669"/>
    <property type="project" value="UniProtKB-KW"/>
</dbReference>
<protein>
    <submittedName>
        <fullName evidence="3">Xaa-Pro aminopeptidase</fullName>
    </submittedName>
</protein>
<gene>
    <name evidence="3" type="ORF">EDD27_7724</name>
</gene>
<dbReference type="PANTHER" id="PTHR46112">
    <property type="entry name" value="AMINOPEPTIDASE"/>
    <property type="match status" value="1"/>
</dbReference>
<feature type="domain" description="Peptidase M24" evidence="1">
    <location>
        <begin position="167"/>
        <end position="382"/>
    </location>
</feature>
<dbReference type="SUPFAM" id="SSF55920">
    <property type="entry name" value="Creatinase/aminopeptidase"/>
    <property type="match status" value="1"/>
</dbReference>
<evidence type="ECO:0000259" key="2">
    <source>
        <dbReference type="Pfam" id="PF01321"/>
    </source>
</evidence>
<keyword evidence="3" id="KW-0645">Protease</keyword>
<dbReference type="EMBL" id="SAUN01000001">
    <property type="protein sequence ID" value="RVX44952.1"/>
    <property type="molecule type" value="Genomic_DNA"/>
</dbReference>
<dbReference type="OrthoDB" id="9761809at2"/>
<dbReference type="PANTHER" id="PTHR46112:SF2">
    <property type="entry name" value="XAA-PRO AMINOPEPTIDASE P-RELATED"/>
    <property type="match status" value="1"/>
</dbReference>
<dbReference type="Gene3D" id="3.40.350.10">
    <property type="entry name" value="Creatinase/prolidase N-terminal domain"/>
    <property type="match status" value="1"/>
</dbReference>
<dbReference type="InterPro" id="IPR050659">
    <property type="entry name" value="Peptidase_M24B"/>
</dbReference>
<dbReference type="RefSeq" id="WP_127936652.1">
    <property type="nucleotide sequence ID" value="NZ_SAUN01000001.1"/>
</dbReference>
<dbReference type="InterPro" id="IPR036005">
    <property type="entry name" value="Creatinase/aminopeptidase-like"/>
</dbReference>
<comment type="caution">
    <text evidence="3">The sequence shown here is derived from an EMBL/GenBank/DDBJ whole genome shotgun (WGS) entry which is preliminary data.</text>
</comment>
<dbReference type="InterPro" id="IPR000994">
    <property type="entry name" value="Pept_M24"/>
</dbReference>
<feature type="domain" description="Creatinase N-terminal" evidence="2">
    <location>
        <begin position="42"/>
        <end position="159"/>
    </location>
</feature>
<organism evidence="3 4">
    <name type="scientific">Nonomuraea polychroma</name>
    <dbReference type="NCBI Taxonomy" id="46176"/>
    <lineage>
        <taxon>Bacteria</taxon>
        <taxon>Bacillati</taxon>
        <taxon>Actinomycetota</taxon>
        <taxon>Actinomycetes</taxon>
        <taxon>Streptosporangiales</taxon>
        <taxon>Streptosporangiaceae</taxon>
        <taxon>Nonomuraea</taxon>
    </lineage>
</organism>
<name>A0A438MGJ0_9ACTN</name>
<proteinExistence type="predicted"/>
<reference evidence="3 4" key="1">
    <citation type="submission" date="2019-01" db="EMBL/GenBank/DDBJ databases">
        <title>Sequencing the genomes of 1000 actinobacteria strains.</title>
        <authorList>
            <person name="Klenk H.-P."/>
        </authorList>
    </citation>
    <scope>NUCLEOTIDE SEQUENCE [LARGE SCALE GENOMIC DNA]</scope>
    <source>
        <strain evidence="3 4">DSM 43925</strain>
    </source>
</reference>
<dbReference type="SUPFAM" id="SSF53092">
    <property type="entry name" value="Creatinase/prolidase N-terminal domain"/>
    <property type="match status" value="1"/>
</dbReference>
<dbReference type="InterPro" id="IPR000587">
    <property type="entry name" value="Creatinase_N"/>
</dbReference>
<accession>A0A438MGJ0</accession>
<dbReference type="CDD" id="cd01066">
    <property type="entry name" value="APP_MetAP"/>
    <property type="match status" value="1"/>
</dbReference>
<keyword evidence="3" id="KW-0378">Hydrolase</keyword>